<protein>
    <recommendedName>
        <fullName evidence="1">PocR domain-containing protein</fullName>
    </recommendedName>
</protein>
<dbReference type="RefSeq" id="WP_011915970.1">
    <property type="nucleotide sequence ID" value="NC_009437.1"/>
</dbReference>
<sequence>MPTNLLLSVSLKYWQDFQDTLAKAMDTNIYIFDANANPFSKFSQQVEVCKDVNEGNKVCNEKCIHFYKDVLNSIEDKGIFTCPYGIKLYAFRLGTYAQKIGFLIVTPNGNLAGADVEEVNAFVAKANSIYQTINEVLKAVLEKNLLGLRRLELNCIYEISRLMISTVELDKV</sequence>
<dbReference type="HOGENOM" id="CLU_1783734_0_0_9"/>
<evidence type="ECO:0000259" key="1">
    <source>
        <dbReference type="Pfam" id="PF10114"/>
    </source>
</evidence>
<dbReference type="STRING" id="351627.Csac_0376"/>
<dbReference type="InterPro" id="IPR018771">
    <property type="entry name" value="PocR_dom"/>
</dbReference>
<dbReference type="Pfam" id="PF10114">
    <property type="entry name" value="PocR"/>
    <property type="match status" value="1"/>
</dbReference>
<feature type="domain" description="PocR" evidence="1">
    <location>
        <begin position="10"/>
        <end position="107"/>
    </location>
</feature>
<name>A4XGI1_CALS8</name>
<evidence type="ECO:0000313" key="3">
    <source>
        <dbReference type="Proteomes" id="UP000000256"/>
    </source>
</evidence>
<reference evidence="2 3" key="1">
    <citation type="journal article" date="2008" name="Appl. Environ. Microbiol.">
        <title>Hydrogenomics of the extremely thermophilic bacterium Caldicellulosiruptor saccharolyticus.</title>
        <authorList>
            <person name="van de Werken H.J."/>
            <person name="Verhaart M.R."/>
            <person name="VanFossen A.L."/>
            <person name="Willquist K."/>
            <person name="Lewis D.L."/>
            <person name="Nichols J.D."/>
            <person name="Goorissen H.P."/>
            <person name="Mongodin E.F."/>
            <person name="Nelson K.E."/>
            <person name="van Niel E.W."/>
            <person name="Stams A.J."/>
            <person name="Ward D.E."/>
            <person name="de Vos W.M."/>
            <person name="van der Oost J."/>
            <person name="Kelly R.M."/>
            <person name="Kengen S.W."/>
        </authorList>
    </citation>
    <scope>NUCLEOTIDE SEQUENCE [LARGE SCALE GENOMIC DNA]</scope>
    <source>
        <strain evidence="3">ATCC 43494 / DSM 8903 / Tp8T 6331</strain>
    </source>
</reference>
<proteinExistence type="predicted"/>
<keyword evidence="3" id="KW-1185">Reference proteome</keyword>
<dbReference type="AlphaFoldDB" id="A4XGI1"/>
<dbReference type="eggNOG" id="COG2203">
    <property type="taxonomic scope" value="Bacteria"/>
</dbReference>
<dbReference type="KEGG" id="csc:Csac_0376"/>
<organism evidence="2 3">
    <name type="scientific">Caldicellulosiruptor saccharolyticus (strain ATCC 43494 / DSM 8903 / Tp8T 6331)</name>
    <dbReference type="NCBI Taxonomy" id="351627"/>
    <lineage>
        <taxon>Bacteria</taxon>
        <taxon>Bacillati</taxon>
        <taxon>Bacillota</taxon>
        <taxon>Bacillota incertae sedis</taxon>
        <taxon>Caldicellulosiruptorales</taxon>
        <taxon>Caldicellulosiruptoraceae</taxon>
        <taxon>Caldicellulosiruptor</taxon>
    </lineage>
</organism>
<gene>
    <name evidence="2" type="ordered locus">Csac_0376</name>
</gene>
<dbReference type="Proteomes" id="UP000000256">
    <property type="component" value="Chromosome"/>
</dbReference>
<evidence type="ECO:0000313" key="2">
    <source>
        <dbReference type="EMBL" id="ABP66016.1"/>
    </source>
</evidence>
<accession>A4XGI1</accession>
<dbReference type="EMBL" id="CP000679">
    <property type="protein sequence ID" value="ABP66016.1"/>
    <property type="molecule type" value="Genomic_DNA"/>
</dbReference>